<dbReference type="OrthoDB" id="8187485at2759"/>
<dbReference type="Gene3D" id="1.25.10.10">
    <property type="entry name" value="Leucine-rich Repeat Variant"/>
    <property type="match status" value="1"/>
</dbReference>
<dbReference type="AlphaFoldDB" id="A0A6L2PLF3"/>
<feature type="repeat" description="HEAT" evidence="1">
    <location>
        <begin position="321"/>
        <end position="359"/>
    </location>
</feature>
<organism evidence="3 4">
    <name type="scientific">Coptotermes formosanus</name>
    <name type="common">Formosan subterranean termite</name>
    <dbReference type="NCBI Taxonomy" id="36987"/>
    <lineage>
        <taxon>Eukaryota</taxon>
        <taxon>Metazoa</taxon>
        <taxon>Ecdysozoa</taxon>
        <taxon>Arthropoda</taxon>
        <taxon>Hexapoda</taxon>
        <taxon>Insecta</taxon>
        <taxon>Pterygota</taxon>
        <taxon>Neoptera</taxon>
        <taxon>Polyneoptera</taxon>
        <taxon>Dictyoptera</taxon>
        <taxon>Blattodea</taxon>
        <taxon>Blattoidea</taxon>
        <taxon>Termitoidae</taxon>
        <taxon>Rhinotermitidae</taxon>
        <taxon>Coptotermes</taxon>
    </lineage>
</organism>
<proteinExistence type="predicted"/>
<dbReference type="InterPro" id="IPR021133">
    <property type="entry name" value="HEAT_type_2"/>
</dbReference>
<gene>
    <name evidence="3" type="ORF">Cfor_07323</name>
</gene>
<dbReference type="SUPFAM" id="SSF48371">
    <property type="entry name" value="ARM repeat"/>
    <property type="match status" value="1"/>
</dbReference>
<dbReference type="InParanoid" id="A0A6L2PLF3"/>
<dbReference type="InterPro" id="IPR051177">
    <property type="entry name" value="CIK-Related_Protein"/>
</dbReference>
<evidence type="ECO:0008006" key="5">
    <source>
        <dbReference type="Google" id="ProtNLM"/>
    </source>
</evidence>
<dbReference type="InterPro" id="IPR016024">
    <property type="entry name" value="ARM-type_fold"/>
</dbReference>
<evidence type="ECO:0000313" key="4">
    <source>
        <dbReference type="Proteomes" id="UP000502823"/>
    </source>
</evidence>
<dbReference type="EMBL" id="BLKM01000263">
    <property type="protein sequence ID" value="GFG30907.1"/>
    <property type="molecule type" value="Genomic_DNA"/>
</dbReference>
<dbReference type="PANTHER" id="PTHR12984">
    <property type="entry name" value="SCY1-RELATED S/T PROTEIN KINASE-LIKE"/>
    <property type="match status" value="1"/>
</dbReference>
<keyword evidence="4" id="KW-1185">Reference proteome</keyword>
<dbReference type="InterPro" id="IPR011989">
    <property type="entry name" value="ARM-like"/>
</dbReference>
<evidence type="ECO:0000256" key="1">
    <source>
        <dbReference type="PROSITE-ProRule" id="PRU00103"/>
    </source>
</evidence>
<dbReference type="Proteomes" id="UP000502823">
    <property type="component" value="Unassembled WGS sequence"/>
</dbReference>
<dbReference type="PANTHER" id="PTHR12984:SF16">
    <property type="entry name" value="BLACK MATCH, ISOFORM H"/>
    <property type="match status" value="1"/>
</dbReference>
<sequence length="537" mass="60334">MDGLESVACQPWTSRLPKMAQPDLDYIAPEVQTTSMCSIVSDMFSLGLVVCAIFNQGRPLIQANHSSSTYMKQLEVDLTRTEAQKVPSQVAMTTDYDNEEGMRKNHANGFKIKCVVAALIDRKSARLSGQASPTSKFHKQRHRLSIRGRCCGQACAAKLTVELCLCSSECQLTNEDGEVSAAGFDPLDFFFQAWKAMAATFAISFLAVAALIRQHLGCTNTCCDERLIVFSVTSTWPCHNSAFSFACNIQEVKTQEVLAAVLEPVLSLIQECTIEEYESIILPAFRNVFSIPKSIQATVILLENLHVILEKTPRDDIRAEVLPMLYNAFDSTTPQVQSAALIAVTNVAEYLDETAIRRMVLPKTKLVYEKNTGDLKIVLNVLSCVEKTLDRLDKAQIIDEVLPLLWNVRLQDPEITLRVVNIYRLMLSDKKYGLSVNLMATRVMPSLLPQTVNPSLNLEQFTNLLEVLQEMLDHIDRNQRNKLKLDNLSLPSPERHRPLRHQFSSDNMHVQPFNIPNLRIEQRKTSSAEDMARKNST</sequence>
<accession>A0A6L2PLF3</accession>
<dbReference type="InterPro" id="IPR011009">
    <property type="entry name" value="Kinase-like_dom_sf"/>
</dbReference>
<dbReference type="SUPFAM" id="SSF56112">
    <property type="entry name" value="Protein kinase-like (PK-like)"/>
    <property type="match status" value="1"/>
</dbReference>
<evidence type="ECO:0000313" key="3">
    <source>
        <dbReference type="EMBL" id="GFG30907.1"/>
    </source>
</evidence>
<comment type="caution">
    <text evidence="3">The sequence shown here is derived from an EMBL/GenBank/DDBJ whole genome shotgun (WGS) entry which is preliminary data.</text>
</comment>
<feature type="region of interest" description="Disordered" evidence="2">
    <location>
        <begin position="518"/>
        <end position="537"/>
    </location>
</feature>
<name>A0A6L2PLF3_COPFO</name>
<feature type="compositionally biased region" description="Basic and acidic residues" evidence="2">
    <location>
        <begin position="520"/>
        <end position="537"/>
    </location>
</feature>
<protein>
    <recommendedName>
        <fullName evidence="5">Protein kinase domain-containing protein</fullName>
    </recommendedName>
</protein>
<dbReference type="Gene3D" id="1.10.510.10">
    <property type="entry name" value="Transferase(Phosphotransferase) domain 1"/>
    <property type="match status" value="1"/>
</dbReference>
<dbReference type="PROSITE" id="PS50077">
    <property type="entry name" value="HEAT_REPEAT"/>
    <property type="match status" value="1"/>
</dbReference>
<evidence type="ECO:0000256" key="2">
    <source>
        <dbReference type="SAM" id="MobiDB-lite"/>
    </source>
</evidence>
<reference evidence="4" key="1">
    <citation type="submission" date="2020-01" db="EMBL/GenBank/DDBJ databases">
        <title>Draft genome sequence of the Termite Coptotermes fromosanus.</title>
        <authorList>
            <person name="Itakura S."/>
            <person name="Yosikawa Y."/>
            <person name="Umezawa K."/>
        </authorList>
    </citation>
    <scope>NUCLEOTIDE SEQUENCE [LARGE SCALE GENOMIC DNA]</scope>
</reference>
<feature type="non-terminal residue" evidence="3">
    <location>
        <position position="537"/>
    </location>
</feature>